<feature type="region of interest" description="Disordered" evidence="1">
    <location>
        <begin position="1"/>
        <end position="20"/>
    </location>
</feature>
<evidence type="ECO:0000313" key="3">
    <source>
        <dbReference type="EMBL" id="ADP79170.1"/>
    </source>
</evidence>
<dbReference type="Proteomes" id="UP000002484">
    <property type="component" value="Chromosome"/>
</dbReference>
<gene>
    <name evidence="3" type="ordered locus">FraEuI1c_1097</name>
</gene>
<dbReference type="Gene3D" id="1.20.1260.10">
    <property type="match status" value="1"/>
</dbReference>
<dbReference type="HOGENOM" id="CLU_1719670_0_0_11"/>
<organism evidence="3 4">
    <name type="scientific">Pseudofrankia inefficax (strain DSM 45817 / CECT 9037 / DDB 130130 / EuI1c)</name>
    <name type="common">Frankia inefficax</name>
    <dbReference type="NCBI Taxonomy" id="298654"/>
    <lineage>
        <taxon>Bacteria</taxon>
        <taxon>Bacillati</taxon>
        <taxon>Actinomycetota</taxon>
        <taxon>Actinomycetes</taxon>
        <taxon>Frankiales</taxon>
        <taxon>Frankiaceae</taxon>
        <taxon>Pseudofrankia</taxon>
    </lineage>
</organism>
<keyword evidence="4" id="KW-1185">Reference proteome</keyword>
<dbReference type="InterPro" id="IPR012347">
    <property type="entry name" value="Ferritin-like"/>
</dbReference>
<evidence type="ECO:0000256" key="1">
    <source>
        <dbReference type="SAM" id="MobiDB-lite"/>
    </source>
</evidence>
<feature type="domain" description="DUF4439" evidence="2">
    <location>
        <begin position="29"/>
        <end position="171"/>
    </location>
</feature>
<evidence type="ECO:0000259" key="2">
    <source>
        <dbReference type="Pfam" id="PF14530"/>
    </source>
</evidence>
<feature type="compositionally biased region" description="Low complexity" evidence="1">
    <location>
        <begin position="1"/>
        <end position="18"/>
    </location>
</feature>
<accession>E3J034</accession>
<reference evidence="3 4" key="1">
    <citation type="submission" date="2010-10" db="EMBL/GenBank/DDBJ databases">
        <title>Complete sequence of Frankia sp. EuI1c.</title>
        <authorList>
            <consortium name="US DOE Joint Genome Institute"/>
            <person name="Lucas S."/>
            <person name="Copeland A."/>
            <person name="Lapidus A."/>
            <person name="Cheng J.-F."/>
            <person name="Bruce D."/>
            <person name="Goodwin L."/>
            <person name="Pitluck S."/>
            <person name="Chertkov O."/>
            <person name="Detter J.C."/>
            <person name="Han C."/>
            <person name="Tapia R."/>
            <person name="Land M."/>
            <person name="Hauser L."/>
            <person name="Jeffries C."/>
            <person name="Kyrpides N."/>
            <person name="Ivanova N."/>
            <person name="Mikhailova N."/>
            <person name="Beauchemin N."/>
            <person name="Sen A."/>
            <person name="Sur S.A."/>
            <person name="Gtari M."/>
            <person name="Wall L."/>
            <person name="Tisa L."/>
            <person name="Woyke T."/>
        </authorList>
    </citation>
    <scope>NUCLEOTIDE SEQUENCE [LARGE SCALE GENOMIC DNA]</scope>
    <source>
        <strain evidence="4">DSM 45817 / CECT 9037 / EuI1c</strain>
    </source>
</reference>
<dbReference type="InterPro" id="IPR029447">
    <property type="entry name" value="DUF4439"/>
</dbReference>
<name>E3J034_PSEI1</name>
<protein>
    <recommendedName>
        <fullName evidence="2">DUF4439 domain-containing protein</fullName>
    </recommendedName>
</protein>
<sequence precursor="true">MVGTSRPTTTPSSTTPSSIGALSPAGVTALSALLAVEHGAVYGTSAAGGALAPLGAPAGDARTLAFAAYAAHRQLRDQLTGLLLAAGAQPPAALPAYTLPVSPTTVPAALSLLAQLDDRTAAAAYDAVATVGGPTRELVVDALTQAAVRAQRARLTAGKNPASAVQAFPGGS</sequence>
<dbReference type="InParanoid" id="E3J034"/>
<dbReference type="EMBL" id="CP002299">
    <property type="protein sequence ID" value="ADP79170.1"/>
    <property type="molecule type" value="Genomic_DNA"/>
</dbReference>
<dbReference type="STRING" id="298654.FraEuI1c_1097"/>
<dbReference type="SUPFAM" id="SSF47240">
    <property type="entry name" value="Ferritin-like"/>
    <property type="match status" value="1"/>
</dbReference>
<dbReference type="KEGG" id="fri:FraEuI1c_1097"/>
<proteinExistence type="predicted"/>
<evidence type="ECO:0000313" key="4">
    <source>
        <dbReference type="Proteomes" id="UP000002484"/>
    </source>
</evidence>
<dbReference type="InterPro" id="IPR009078">
    <property type="entry name" value="Ferritin-like_SF"/>
</dbReference>
<dbReference type="AlphaFoldDB" id="E3J034"/>
<dbReference type="eggNOG" id="ENOG5033HJF">
    <property type="taxonomic scope" value="Bacteria"/>
</dbReference>
<dbReference type="Pfam" id="PF14530">
    <property type="entry name" value="DUF4439"/>
    <property type="match status" value="1"/>
</dbReference>